<evidence type="ECO:0000313" key="2">
    <source>
        <dbReference type="EMBL" id="PKC53108.1"/>
    </source>
</evidence>
<sequence>MSDIYDELKEIRNRHEIEKHNELRKEYQVDPSCLKCYSIDEIKIEDWFKRFWKIFQKVILEAMSYNRNTYIKLLEYIILTKKDGEESYPSSKKKRNRESEKVRKEGEKLLDIVVRSIRYRNKSDYRKMGIISVIKVICEHYILSEDNEFILDDRTEENLLGNRELLTYRYIIEDDELDIRFAKFEEWLDEIELITIKNKGYGTMRYFKEILHLEENIVKEENREKVKKFQKSITYQWWNINEYPRPWVNDDITDKIIRKIVETKGFVEEQSDIGELESSDDVGELSSNEGDEHIEKIYRNYWLENGYEIDIEEIRRIINFRVEYEIIKTKEFMSFYKTIEELDDKGIEEELRIWHYMYTIECPMCNKIILKKEAIKAVEYNKEFIERICKSCYEKELENVEDENELDDETEIEKRLEQLKNLIKILEIEVSDGELLRLISMGYRDKKK</sequence>
<protein>
    <submittedName>
        <fullName evidence="2">Uncharacterized protein</fullName>
    </submittedName>
</protein>
<name>A0A2N0QPX6_9GLOM</name>
<organism evidence="2 3">
    <name type="scientific">Rhizophagus irregularis</name>
    <dbReference type="NCBI Taxonomy" id="588596"/>
    <lineage>
        <taxon>Eukaryota</taxon>
        <taxon>Fungi</taxon>
        <taxon>Fungi incertae sedis</taxon>
        <taxon>Mucoromycota</taxon>
        <taxon>Glomeromycotina</taxon>
        <taxon>Glomeromycetes</taxon>
        <taxon>Glomerales</taxon>
        <taxon>Glomeraceae</taxon>
        <taxon>Rhizophagus</taxon>
    </lineage>
</organism>
<reference evidence="2 3" key="2">
    <citation type="submission" date="2017-10" db="EMBL/GenBank/DDBJ databases">
        <title>Genome analyses suggest a sexual origin of heterokaryosis in a supposedly ancient asexual fungus.</title>
        <authorList>
            <person name="Corradi N."/>
            <person name="Sedzielewska K."/>
            <person name="Noel J."/>
            <person name="Charron P."/>
            <person name="Farinelli L."/>
            <person name="Marton T."/>
            <person name="Kruger M."/>
            <person name="Pelin A."/>
            <person name="Brachmann A."/>
            <person name="Corradi N."/>
        </authorList>
    </citation>
    <scope>NUCLEOTIDE SEQUENCE [LARGE SCALE GENOMIC DNA]</scope>
    <source>
        <strain evidence="2 3">A1</strain>
    </source>
</reference>
<comment type="caution">
    <text evidence="2">The sequence shown here is derived from an EMBL/GenBank/DDBJ whole genome shotgun (WGS) entry which is preliminary data.</text>
</comment>
<feature type="coiled-coil region" evidence="1">
    <location>
        <begin position="390"/>
        <end position="436"/>
    </location>
</feature>
<dbReference type="Proteomes" id="UP000232688">
    <property type="component" value="Unassembled WGS sequence"/>
</dbReference>
<dbReference type="EMBL" id="LLXH01004666">
    <property type="protein sequence ID" value="PKC53108.1"/>
    <property type="molecule type" value="Genomic_DNA"/>
</dbReference>
<gene>
    <name evidence="2" type="ORF">RhiirA1_479997</name>
</gene>
<reference evidence="2 3" key="1">
    <citation type="submission" date="2017-10" db="EMBL/GenBank/DDBJ databases">
        <title>Extensive intraspecific genome diversity in a model arbuscular mycorrhizal fungus.</title>
        <authorList>
            <person name="Chen E.C.H."/>
            <person name="Morin E."/>
            <person name="Baudet D."/>
            <person name="Noel J."/>
            <person name="Ndikumana S."/>
            <person name="Charron P."/>
            <person name="St-Onge C."/>
            <person name="Giorgi J."/>
            <person name="Grigoriev I.V."/>
            <person name="Roux C."/>
            <person name="Martin F.M."/>
            <person name="Corradi N."/>
        </authorList>
    </citation>
    <scope>NUCLEOTIDE SEQUENCE [LARGE SCALE GENOMIC DNA]</scope>
    <source>
        <strain evidence="2 3">A1</strain>
    </source>
</reference>
<dbReference type="AlphaFoldDB" id="A0A2N0QPX6"/>
<dbReference type="VEuPathDB" id="FungiDB:RhiirFUN_022423"/>
<keyword evidence="1" id="KW-0175">Coiled coil</keyword>
<proteinExistence type="predicted"/>
<dbReference type="VEuPathDB" id="FungiDB:FUN_017510"/>
<accession>A0A2N0QPX6</accession>
<evidence type="ECO:0000256" key="1">
    <source>
        <dbReference type="SAM" id="Coils"/>
    </source>
</evidence>
<dbReference type="VEuPathDB" id="FungiDB:RhiirA1_479997"/>
<evidence type="ECO:0000313" key="3">
    <source>
        <dbReference type="Proteomes" id="UP000232688"/>
    </source>
</evidence>